<evidence type="ECO:0000313" key="2">
    <source>
        <dbReference type="Proteomes" id="UP000095517"/>
    </source>
</evidence>
<protein>
    <submittedName>
        <fullName evidence="1">Uncharacterized protein</fullName>
    </submittedName>
</protein>
<proteinExistence type="predicted"/>
<name>A0A174CKX6_9BACE</name>
<reference evidence="1 2" key="1">
    <citation type="submission" date="2015-09" db="EMBL/GenBank/DDBJ databases">
        <authorList>
            <consortium name="Pathogen Informatics"/>
        </authorList>
    </citation>
    <scope>NUCLEOTIDE SEQUENCE [LARGE SCALE GENOMIC DNA]</scope>
    <source>
        <strain evidence="1 2">2789STDY5608840</strain>
    </source>
</reference>
<dbReference type="AlphaFoldDB" id="A0A174CKX6"/>
<sequence length="57" mass="6527">MNNKILTLELLSLAFEVSGCKNTSRQALLLQNVGFPVHRIHRNPGQYGIDRLFSMRQ</sequence>
<gene>
    <name evidence="1" type="ORF">ERS852397_01421</name>
</gene>
<dbReference type="EMBL" id="CYZH01000006">
    <property type="protein sequence ID" value="CUO12849.1"/>
    <property type="molecule type" value="Genomic_DNA"/>
</dbReference>
<organism evidence="1 2">
    <name type="scientific">Bacteroides finegoldii</name>
    <dbReference type="NCBI Taxonomy" id="338188"/>
    <lineage>
        <taxon>Bacteria</taxon>
        <taxon>Pseudomonadati</taxon>
        <taxon>Bacteroidota</taxon>
        <taxon>Bacteroidia</taxon>
        <taxon>Bacteroidales</taxon>
        <taxon>Bacteroidaceae</taxon>
        <taxon>Bacteroides</taxon>
    </lineage>
</organism>
<dbReference type="STRING" id="338188.ERS852397_01421"/>
<dbReference type="Proteomes" id="UP000095517">
    <property type="component" value="Unassembled WGS sequence"/>
</dbReference>
<accession>A0A174CKX6</accession>
<evidence type="ECO:0000313" key="1">
    <source>
        <dbReference type="EMBL" id="CUO12849.1"/>
    </source>
</evidence>